<evidence type="ECO:0000259" key="1">
    <source>
        <dbReference type="Pfam" id="PF13649"/>
    </source>
</evidence>
<proteinExistence type="predicted"/>
<accession>A0A090VJL0</accession>
<organism evidence="2 3">
    <name type="scientific">Algibacter lectus</name>
    <dbReference type="NCBI Taxonomy" id="221126"/>
    <lineage>
        <taxon>Bacteria</taxon>
        <taxon>Pseudomonadati</taxon>
        <taxon>Bacteroidota</taxon>
        <taxon>Flavobacteriia</taxon>
        <taxon>Flavobacteriales</taxon>
        <taxon>Flavobacteriaceae</taxon>
        <taxon>Algibacter</taxon>
    </lineage>
</organism>
<sequence>MEKSGECFFSSTDDNFNSHFLPNCSYILDLLKEELSNEPEAFTTFVEIGTGKGNVLNYLSSKFPEINRFVGIDLSEDQISSNRDKFSNNIKLEFVASDAVKWVEKNGKPNTVFLTAGGVLEYFTEEQLNDFLKQINNLGKSYFVAMEPNGLDHDFGLNPNSQLYGHERSFSHNYSKLFKNAGFTIWHMSHKDWNEQYIQCLVGAKS</sequence>
<dbReference type="OrthoDB" id="4760357at2"/>
<reference evidence="2 3" key="1">
    <citation type="journal article" date="2014" name="Genome Announc.">
        <title>Draft Genome Sequences of Marine Flavobacterium Algibacter lectus Strains SS8 and NR4.</title>
        <authorList>
            <person name="Takatani N."/>
            <person name="Nakanishi M."/>
            <person name="Meirelles P."/>
            <person name="Mino S."/>
            <person name="Suda W."/>
            <person name="Oshima K."/>
            <person name="Hattori M."/>
            <person name="Ohkuma M."/>
            <person name="Hosokawa M."/>
            <person name="Miyashita K."/>
            <person name="Thompson F.L."/>
            <person name="Niwa A."/>
            <person name="Sawabe T."/>
            <person name="Sawabe T."/>
        </authorList>
    </citation>
    <scope>NUCLEOTIDE SEQUENCE [LARGE SCALE GENOMIC DNA]</scope>
    <source>
        <strain evidence="2 3">JCM 19300</strain>
    </source>
</reference>
<name>A0A090VJL0_9FLAO</name>
<feature type="domain" description="Methyltransferase" evidence="1">
    <location>
        <begin position="46"/>
        <end position="138"/>
    </location>
</feature>
<dbReference type="Proteomes" id="UP000029644">
    <property type="component" value="Unassembled WGS sequence"/>
</dbReference>
<dbReference type="SUPFAM" id="SSF53335">
    <property type="entry name" value="S-adenosyl-L-methionine-dependent methyltransferases"/>
    <property type="match status" value="1"/>
</dbReference>
<comment type="caution">
    <text evidence="2">The sequence shown here is derived from an EMBL/GenBank/DDBJ whole genome shotgun (WGS) entry which is preliminary data.</text>
</comment>
<evidence type="ECO:0000313" key="3">
    <source>
        <dbReference type="Proteomes" id="UP000029644"/>
    </source>
</evidence>
<dbReference type="AlphaFoldDB" id="A0A090VJL0"/>
<evidence type="ECO:0000313" key="2">
    <source>
        <dbReference type="EMBL" id="GAL64253.1"/>
    </source>
</evidence>
<dbReference type="InterPro" id="IPR041698">
    <property type="entry name" value="Methyltransf_25"/>
</dbReference>
<gene>
    <name evidence="2" type="ORF">JCM19300_879</name>
</gene>
<dbReference type="Gene3D" id="3.40.50.150">
    <property type="entry name" value="Vaccinia Virus protein VP39"/>
    <property type="match status" value="1"/>
</dbReference>
<dbReference type="InterPro" id="IPR029063">
    <property type="entry name" value="SAM-dependent_MTases_sf"/>
</dbReference>
<dbReference type="Pfam" id="PF13649">
    <property type="entry name" value="Methyltransf_25"/>
    <property type="match status" value="1"/>
</dbReference>
<dbReference type="EMBL" id="BBNQ01000017">
    <property type="protein sequence ID" value="GAL64253.1"/>
    <property type="molecule type" value="Genomic_DNA"/>
</dbReference>
<dbReference type="RefSeq" id="WP_081959292.1">
    <property type="nucleotide sequence ID" value="NZ_BBNQ01000017.1"/>
</dbReference>
<protein>
    <recommendedName>
        <fullName evidence="1">Methyltransferase domain-containing protein</fullName>
    </recommendedName>
</protein>
<dbReference type="CDD" id="cd02440">
    <property type="entry name" value="AdoMet_MTases"/>
    <property type="match status" value="1"/>
</dbReference>